<reference evidence="2" key="1">
    <citation type="journal article" date="2011" name="PLoS Biol.">
        <title>Gene gain and loss during evolution of obligate parasitism in the white rust pathogen of Arabidopsis thaliana.</title>
        <authorList>
            <person name="Kemen E."/>
            <person name="Gardiner A."/>
            <person name="Schultz-Larsen T."/>
            <person name="Kemen A.C."/>
            <person name="Balmuth A.L."/>
            <person name="Robert-Seilaniantz A."/>
            <person name="Bailey K."/>
            <person name="Holub E."/>
            <person name="Studholme D.J."/>
            <person name="Maclean D."/>
            <person name="Jones J.D."/>
        </authorList>
    </citation>
    <scope>NUCLEOTIDE SEQUENCE</scope>
</reference>
<evidence type="ECO:0000313" key="2">
    <source>
        <dbReference type="EMBL" id="CCA18698.1"/>
    </source>
</evidence>
<name>F0WC17_9STRA</name>
<reference evidence="2" key="2">
    <citation type="submission" date="2011-02" db="EMBL/GenBank/DDBJ databases">
        <authorList>
            <person name="MacLean D."/>
        </authorList>
    </citation>
    <scope>NUCLEOTIDE SEQUENCE</scope>
</reference>
<keyword evidence="1" id="KW-0472">Membrane</keyword>
<evidence type="ECO:0000256" key="1">
    <source>
        <dbReference type="SAM" id="Phobius"/>
    </source>
</evidence>
<gene>
    <name evidence="2" type="primary">AlNc14C55G4204</name>
    <name evidence="2" type="ORF">ALNC14_048410</name>
</gene>
<organism evidence="2">
    <name type="scientific">Albugo laibachii Nc14</name>
    <dbReference type="NCBI Taxonomy" id="890382"/>
    <lineage>
        <taxon>Eukaryota</taxon>
        <taxon>Sar</taxon>
        <taxon>Stramenopiles</taxon>
        <taxon>Oomycota</taxon>
        <taxon>Peronosporomycetes</taxon>
        <taxon>Albuginales</taxon>
        <taxon>Albuginaceae</taxon>
        <taxon>Albugo</taxon>
    </lineage>
</organism>
<sequence length="77" mass="8814">MTCRCVFVIVVVVFVFVFVVWPVVCSVSEIRSVMVHLLSLWFVHQCERHRGVLGSSVDHLEWSIQSSGYKTAKKFAL</sequence>
<dbReference type="AlphaFoldDB" id="F0WC17"/>
<keyword evidence="1" id="KW-1133">Transmembrane helix</keyword>
<protein>
    <submittedName>
        <fullName evidence="2">AlNc14C55G4204 protein</fullName>
    </submittedName>
</protein>
<feature type="transmembrane region" description="Helical" evidence="1">
    <location>
        <begin position="6"/>
        <end position="24"/>
    </location>
</feature>
<dbReference type="HOGENOM" id="CLU_2643172_0_0_1"/>
<accession>F0WC17</accession>
<dbReference type="EMBL" id="FR824100">
    <property type="protein sequence ID" value="CCA18698.1"/>
    <property type="molecule type" value="Genomic_DNA"/>
</dbReference>
<proteinExistence type="predicted"/>
<keyword evidence="1" id="KW-0812">Transmembrane</keyword>